<keyword evidence="1" id="KW-1133">Transmembrane helix</keyword>
<feature type="transmembrane region" description="Helical" evidence="1">
    <location>
        <begin position="65"/>
        <end position="83"/>
    </location>
</feature>
<name>A0A2M8DCZ2_9BACT</name>
<organism evidence="3 4">
    <name type="scientific">Candidatus Roizmanbacteria bacterium CG_4_9_14_0_8_um_filter_34_12</name>
    <dbReference type="NCBI Taxonomy" id="1974840"/>
    <lineage>
        <taxon>Bacteria</taxon>
        <taxon>Candidatus Roizmaniibacteriota</taxon>
    </lineage>
</organism>
<dbReference type="Proteomes" id="UP000229706">
    <property type="component" value="Unassembled WGS sequence"/>
</dbReference>
<evidence type="ECO:0000313" key="4">
    <source>
        <dbReference type="Proteomes" id="UP000229706"/>
    </source>
</evidence>
<dbReference type="EMBL" id="PFTH01000100">
    <property type="protein sequence ID" value="PJB88270.1"/>
    <property type="molecule type" value="Genomic_DNA"/>
</dbReference>
<feature type="transmembrane region" description="Helical" evidence="1">
    <location>
        <begin position="214"/>
        <end position="233"/>
    </location>
</feature>
<dbReference type="AlphaFoldDB" id="A0A2M8DCZ2"/>
<feature type="domain" description="EamA" evidence="2">
    <location>
        <begin position="12"/>
        <end position="82"/>
    </location>
</feature>
<dbReference type="InterPro" id="IPR000620">
    <property type="entry name" value="EamA_dom"/>
</dbReference>
<feature type="domain" description="EamA" evidence="2">
    <location>
        <begin position="96"/>
        <end position="231"/>
    </location>
</feature>
<evidence type="ECO:0000259" key="2">
    <source>
        <dbReference type="Pfam" id="PF00892"/>
    </source>
</evidence>
<dbReference type="PANTHER" id="PTHR22911">
    <property type="entry name" value="ACYL-MALONYL CONDENSING ENZYME-RELATED"/>
    <property type="match status" value="1"/>
</dbReference>
<reference evidence="4" key="1">
    <citation type="submission" date="2017-09" db="EMBL/GenBank/DDBJ databases">
        <title>Depth-based differentiation of microbial function through sediment-hosted aquifers and enrichment of novel symbionts in the deep terrestrial subsurface.</title>
        <authorList>
            <person name="Probst A.J."/>
            <person name="Ladd B."/>
            <person name="Jarett J.K."/>
            <person name="Geller-Mcgrath D.E."/>
            <person name="Sieber C.M.K."/>
            <person name="Emerson J.B."/>
            <person name="Anantharaman K."/>
            <person name="Thomas B.C."/>
            <person name="Malmstrom R."/>
            <person name="Stieglmeier M."/>
            <person name="Klingl A."/>
            <person name="Woyke T."/>
            <person name="Ryan C.M."/>
            <person name="Banfield J.F."/>
        </authorList>
    </citation>
    <scope>NUCLEOTIDE SEQUENCE [LARGE SCALE GENOMIC DNA]</scope>
</reference>
<accession>A0A2M8DCZ2</accession>
<feature type="transmembrane region" description="Helical" evidence="1">
    <location>
        <begin position="127"/>
        <end position="145"/>
    </location>
</feature>
<evidence type="ECO:0000256" key="1">
    <source>
        <dbReference type="SAM" id="Phobius"/>
    </source>
</evidence>
<keyword evidence="1" id="KW-0472">Membrane</keyword>
<evidence type="ECO:0000313" key="3">
    <source>
        <dbReference type="EMBL" id="PJB88270.1"/>
    </source>
</evidence>
<feature type="transmembrane region" description="Helical" evidence="1">
    <location>
        <begin position="95"/>
        <end position="115"/>
    </location>
</feature>
<dbReference type="Gene3D" id="1.10.3730.20">
    <property type="match status" value="2"/>
</dbReference>
<feature type="transmembrane region" description="Helical" evidence="1">
    <location>
        <begin position="187"/>
        <end position="207"/>
    </location>
</feature>
<feature type="transmembrane region" description="Helical" evidence="1">
    <location>
        <begin position="37"/>
        <end position="59"/>
    </location>
</feature>
<dbReference type="PANTHER" id="PTHR22911:SF137">
    <property type="entry name" value="SOLUTE CARRIER FAMILY 35 MEMBER G2-RELATED"/>
    <property type="match status" value="1"/>
</dbReference>
<feature type="transmembrane region" description="Helical" evidence="1">
    <location>
        <begin position="12"/>
        <end position="30"/>
    </location>
</feature>
<dbReference type="GO" id="GO:0016020">
    <property type="term" value="C:membrane"/>
    <property type="evidence" value="ECO:0007669"/>
    <property type="project" value="InterPro"/>
</dbReference>
<comment type="caution">
    <text evidence="3">The sequence shown here is derived from an EMBL/GenBank/DDBJ whole genome shotgun (WGS) entry which is preliminary data.</text>
</comment>
<keyword evidence="1" id="KW-0812">Transmembrane</keyword>
<dbReference type="SUPFAM" id="SSF103481">
    <property type="entry name" value="Multidrug resistance efflux transporter EmrE"/>
    <property type="match status" value="2"/>
</dbReference>
<protein>
    <recommendedName>
        <fullName evidence="2">EamA domain-containing protein</fullName>
    </recommendedName>
</protein>
<proteinExistence type="predicted"/>
<sequence>MITNFHIKTPFLLNLLIIVLVGVFYMFFFYALSKGQLVLMTTLIAMGPMVTTILSLVFLHETLKFNQAIGVGTILFAGVLLVLPDRKLLQKSRNYSWVVWGGLTAISMGTADFLTKISTNMIGASSHLFYLSLILPLISFLNFLIDKPGKKLPKITKENLLLTLFETSIIWVGSLLFFLAFDYGPASLIAPVASTFSILTVLLAVIFLKEKITLRQIIGVVLAVTGVMLVAMGY</sequence>
<dbReference type="Pfam" id="PF00892">
    <property type="entry name" value="EamA"/>
    <property type="match status" value="2"/>
</dbReference>
<gene>
    <name evidence="3" type="ORF">CO083_02630</name>
</gene>
<dbReference type="InterPro" id="IPR037185">
    <property type="entry name" value="EmrE-like"/>
</dbReference>
<feature type="transmembrane region" description="Helical" evidence="1">
    <location>
        <begin position="160"/>
        <end position="181"/>
    </location>
</feature>